<proteinExistence type="predicted"/>
<reference evidence="2 3" key="1">
    <citation type="submission" date="2021-03" db="EMBL/GenBank/DDBJ databases">
        <title>The complete genome sequence of Acetobacter sacchari TBRC 11175.</title>
        <authorList>
            <person name="Charoenyingcharoen P."/>
            <person name="Yukphan P."/>
        </authorList>
    </citation>
    <scope>NUCLEOTIDE SEQUENCE [LARGE SCALE GENOMIC DNA]</scope>
    <source>
        <strain evidence="2 3">TBRC 11175</strain>
    </source>
</reference>
<keyword evidence="3" id="KW-1185">Reference proteome</keyword>
<keyword evidence="1" id="KW-0175">Coiled coil</keyword>
<accession>A0ABS3LWD6</accession>
<name>A0ABS3LWD6_9PROT</name>
<protein>
    <submittedName>
        <fullName evidence="2">Uncharacterized protein</fullName>
    </submittedName>
</protein>
<feature type="coiled-coil region" evidence="1">
    <location>
        <begin position="54"/>
        <end position="116"/>
    </location>
</feature>
<evidence type="ECO:0000313" key="2">
    <source>
        <dbReference type="EMBL" id="MBO1360181.1"/>
    </source>
</evidence>
<evidence type="ECO:0000256" key="1">
    <source>
        <dbReference type="SAM" id="Coils"/>
    </source>
</evidence>
<sequence>MSDSGFGALFAYAMGRNAANDAAYTAEFKKRMSGGSRSWQDAYYEVKLAHDQDVASARKVFAEYEAELASLRAVVTHEREKSTDLDQKLALASAAYDDLNRRFAEEKARADMLDERLFDITLRHAKLCKRTNTTET</sequence>
<evidence type="ECO:0000313" key="3">
    <source>
        <dbReference type="Proteomes" id="UP000664771"/>
    </source>
</evidence>
<comment type="caution">
    <text evidence="2">The sequence shown here is derived from an EMBL/GenBank/DDBJ whole genome shotgun (WGS) entry which is preliminary data.</text>
</comment>
<dbReference type="RefSeq" id="WP_207881474.1">
    <property type="nucleotide sequence ID" value="NZ_JAFVMF010000010.1"/>
</dbReference>
<gene>
    <name evidence="2" type="ORF">J2D73_10260</name>
</gene>
<dbReference type="Proteomes" id="UP000664771">
    <property type="component" value="Unassembled WGS sequence"/>
</dbReference>
<organism evidence="2 3">
    <name type="scientific">Acetobacter sacchari</name>
    <dbReference type="NCBI Taxonomy" id="2661687"/>
    <lineage>
        <taxon>Bacteria</taxon>
        <taxon>Pseudomonadati</taxon>
        <taxon>Pseudomonadota</taxon>
        <taxon>Alphaproteobacteria</taxon>
        <taxon>Acetobacterales</taxon>
        <taxon>Acetobacteraceae</taxon>
        <taxon>Acetobacter</taxon>
    </lineage>
</organism>
<dbReference type="EMBL" id="JAFVMF010000010">
    <property type="protein sequence ID" value="MBO1360181.1"/>
    <property type="molecule type" value="Genomic_DNA"/>
</dbReference>